<dbReference type="Proteomes" id="UP000694044">
    <property type="component" value="Unassembled WGS sequence"/>
</dbReference>
<evidence type="ECO:0000256" key="2">
    <source>
        <dbReference type="SAM" id="MobiDB-lite"/>
    </source>
</evidence>
<feature type="region of interest" description="Disordered" evidence="2">
    <location>
        <begin position="1"/>
        <end position="22"/>
    </location>
</feature>
<feature type="region of interest" description="Disordered" evidence="2">
    <location>
        <begin position="86"/>
        <end position="158"/>
    </location>
</feature>
<proteinExistence type="predicted"/>
<evidence type="ECO:0000256" key="1">
    <source>
        <dbReference type="SAM" id="Coils"/>
    </source>
</evidence>
<reference evidence="3" key="1">
    <citation type="submission" date="2021-02" db="EMBL/GenBank/DDBJ databases">
        <authorList>
            <person name="Palmer J.M."/>
        </authorList>
    </citation>
    <scope>NUCLEOTIDE SEQUENCE</scope>
    <source>
        <strain evidence="3">SCRP734</strain>
    </source>
</reference>
<dbReference type="OrthoDB" id="295274at2759"/>
<evidence type="ECO:0000313" key="3">
    <source>
        <dbReference type="EMBL" id="KAG7378744.1"/>
    </source>
</evidence>
<dbReference type="EMBL" id="JAGDFM010000400">
    <property type="protein sequence ID" value="KAG7378744.1"/>
    <property type="molecule type" value="Genomic_DNA"/>
</dbReference>
<feature type="region of interest" description="Disordered" evidence="2">
    <location>
        <begin position="277"/>
        <end position="378"/>
    </location>
</feature>
<feature type="compositionally biased region" description="Polar residues" evidence="2">
    <location>
        <begin position="1"/>
        <end position="21"/>
    </location>
</feature>
<dbReference type="AlphaFoldDB" id="A0A8T1VH09"/>
<feature type="compositionally biased region" description="Low complexity" evidence="2">
    <location>
        <begin position="145"/>
        <end position="158"/>
    </location>
</feature>
<feature type="compositionally biased region" description="Polar residues" evidence="2">
    <location>
        <begin position="117"/>
        <end position="126"/>
    </location>
</feature>
<sequence length="634" mass="71101">MMEDQITSTSTGLTLRPSRTGNDCHWQFPEQSARITRSATQCSVTWSAENPQEGIRAFPVPPLANQKHTAHSSGSIIKDRKRLVACVPPSSSSGGSTCKHRANQEERESERERELRTVQSALQPTNRLARHPTRAVTPMSDQQEASASSSEHNSSSSAAMSGIDWSIFKDGEEDAFGWLLRNNAGTSAATRVGMAANTAGNLASDILSLDDIEMDRMMAGASAVDPQQMPKGHAVGAQPLTAPQSNTRLLAVQLYEGLRSSPSRPTVNLMSMLPPFDNGNLSVDGSYEDFDDEYDEEAWEEEREEEEEEEDAGKQSAETARGRKRGSSTSAAHSAEEKAPASTRSTRARSKRPLKRKKSGPASPTTAGSDGEEDLEKKQLRRVKNLVSVREFRKRKMKQLEQNETRLRRLEAENMDLKMRLKIGKEAILSEQREKQQIKEQMRDMLQRNANEQEIAQFLNMYKVTYSDYGPKRREKLHFHLSRIRELLLPTQVTKLSLYSVEQGVDMLRRDHVIKEDPMSAPESATATMSLWGILADELEVSDEQQRQILERRASITNVRDDLNHTLSIVKKLEEVTDEKNTALEAQVAQLQQILTPSQATKFIIWVKENPAFMYMLDKLVDSTLQNNTSSAEE</sequence>
<keyword evidence="4" id="KW-1185">Reference proteome</keyword>
<comment type="caution">
    <text evidence="3">The sequence shown here is derived from an EMBL/GenBank/DDBJ whole genome shotgun (WGS) entry which is preliminary data.</text>
</comment>
<gene>
    <name evidence="3" type="ORF">PHYPSEUDO_009720</name>
</gene>
<feature type="compositionally biased region" description="Acidic residues" evidence="2">
    <location>
        <begin position="286"/>
        <end position="311"/>
    </location>
</feature>
<dbReference type="CDD" id="cd14690">
    <property type="entry name" value="bZIP_CREB1"/>
    <property type="match status" value="1"/>
</dbReference>
<keyword evidence="1" id="KW-0175">Coiled coil</keyword>
<protein>
    <recommendedName>
        <fullName evidence="5">BZIP domain-containing protein</fullName>
    </recommendedName>
</protein>
<organism evidence="3 4">
    <name type="scientific">Phytophthora pseudosyringae</name>
    <dbReference type="NCBI Taxonomy" id="221518"/>
    <lineage>
        <taxon>Eukaryota</taxon>
        <taxon>Sar</taxon>
        <taxon>Stramenopiles</taxon>
        <taxon>Oomycota</taxon>
        <taxon>Peronosporomycetes</taxon>
        <taxon>Peronosporales</taxon>
        <taxon>Peronosporaceae</taxon>
        <taxon>Phytophthora</taxon>
    </lineage>
</organism>
<evidence type="ECO:0008006" key="5">
    <source>
        <dbReference type="Google" id="ProtNLM"/>
    </source>
</evidence>
<evidence type="ECO:0000313" key="4">
    <source>
        <dbReference type="Proteomes" id="UP000694044"/>
    </source>
</evidence>
<accession>A0A8T1VH09</accession>
<feature type="coiled-coil region" evidence="1">
    <location>
        <begin position="393"/>
        <end position="455"/>
    </location>
</feature>
<feature type="compositionally biased region" description="Basic and acidic residues" evidence="2">
    <location>
        <begin position="102"/>
        <end position="116"/>
    </location>
</feature>
<name>A0A8T1VH09_9STRA</name>
<feature type="compositionally biased region" description="Basic residues" evidence="2">
    <location>
        <begin position="346"/>
        <end position="359"/>
    </location>
</feature>